<sequence>MPPALVPPDVADAGPSGDQAAARTGSGTRSTAPLGVGLILTGLALALTFQALRLRQS</sequence>
<proteinExistence type="predicted"/>
<name>A0ABV2YFH1_9ACTN</name>
<evidence type="ECO:0008006" key="5">
    <source>
        <dbReference type="Google" id="ProtNLM"/>
    </source>
</evidence>
<protein>
    <recommendedName>
        <fullName evidence="5">LPXTG cell wall anchor domain-containing protein</fullName>
    </recommendedName>
</protein>
<evidence type="ECO:0000313" key="3">
    <source>
        <dbReference type="EMBL" id="MEU3554461.1"/>
    </source>
</evidence>
<accession>A0ABV2YFH1</accession>
<reference evidence="3 4" key="1">
    <citation type="submission" date="2024-06" db="EMBL/GenBank/DDBJ databases">
        <title>The Natural Products Discovery Center: Release of the First 8490 Sequenced Strains for Exploring Actinobacteria Biosynthetic Diversity.</title>
        <authorList>
            <person name="Kalkreuter E."/>
            <person name="Kautsar S.A."/>
            <person name="Yang D."/>
            <person name="Bader C.D."/>
            <person name="Teijaro C.N."/>
            <person name="Fluegel L."/>
            <person name="Davis C.M."/>
            <person name="Simpson J.R."/>
            <person name="Lauterbach L."/>
            <person name="Steele A.D."/>
            <person name="Gui C."/>
            <person name="Meng S."/>
            <person name="Li G."/>
            <person name="Viehrig K."/>
            <person name="Ye F."/>
            <person name="Su P."/>
            <person name="Kiefer A.F."/>
            <person name="Nichols A."/>
            <person name="Cepeda A.J."/>
            <person name="Yan W."/>
            <person name="Fan B."/>
            <person name="Jiang Y."/>
            <person name="Adhikari A."/>
            <person name="Zheng C.-J."/>
            <person name="Schuster L."/>
            <person name="Cowan T.M."/>
            <person name="Smanski M.J."/>
            <person name="Chevrette M.G."/>
            <person name="De Carvalho L.P.S."/>
            <person name="Shen B."/>
        </authorList>
    </citation>
    <scope>NUCLEOTIDE SEQUENCE [LARGE SCALE GENOMIC DNA]</scope>
    <source>
        <strain evidence="3 4">NPDC038104</strain>
    </source>
</reference>
<dbReference type="Proteomes" id="UP001550850">
    <property type="component" value="Unassembled WGS sequence"/>
</dbReference>
<comment type="caution">
    <text evidence="3">The sequence shown here is derived from an EMBL/GenBank/DDBJ whole genome shotgun (WGS) entry which is preliminary data.</text>
</comment>
<evidence type="ECO:0000256" key="1">
    <source>
        <dbReference type="SAM" id="MobiDB-lite"/>
    </source>
</evidence>
<dbReference type="RefSeq" id="WP_159105732.1">
    <property type="nucleotide sequence ID" value="NZ_BEVZ01000008.1"/>
</dbReference>
<gene>
    <name evidence="3" type="ORF">AB0E65_09605</name>
</gene>
<keyword evidence="2" id="KW-1133">Transmembrane helix</keyword>
<evidence type="ECO:0000313" key="4">
    <source>
        <dbReference type="Proteomes" id="UP001550850"/>
    </source>
</evidence>
<evidence type="ECO:0000256" key="2">
    <source>
        <dbReference type="SAM" id="Phobius"/>
    </source>
</evidence>
<keyword evidence="2" id="KW-0812">Transmembrane</keyword>
<keyword evidence="2" id="KW-0472">Membrane</keyword>
<feature type="region of interest" description="Disordered" evidence="1">
    <location>
        <begin position="1"/>
        <end position="31"/>
    </location>
</feature>
<feature type="transmembrane region" description="Helical" evidence="2">
    <location>
        <begin position="32"/>
        <end position="52"/>
    </location>
</feature>
<organism evidence="3 4">
    <name type="scientific">Streptomyces fragilis</name>
    <dbReference type="NCBI Taxonomy" id="67301"/>
    <lineage>
        <taxon>Bacteria</taxon>
        <taxon>Bacillati</taxon>
        <taxon>Actinomycetota</taxon>
        <taxon>Actinomycetes</taxon>
        <taxon>Kitasatosporales</taxon>
        <taxon>Streptomycetaceae</taxon>
        <taxon>Streptomyces</taxon>
    </lineage>
</organism>
<keyword evidence="4" id="KW-1185">Reference proteome</keyword>
<dbReference type="EMBL" id="JBEZUR010000010">
    <property type="protein sequence ID" value="MEU3554461.1"/>
    <property type="molecule type" value="Genomic_DNA"/>
</dbReference>